<dbReference type="NCBIfam" id="TIGR01198">
    <property type="entry name" value="pgl"/>
    <property type="match status" value="1"/>
</dbReference>
<feature type="signal peptide" evidence="7">
    <location>
        <begin position="1"/>
        <end position="27"/>
    </location>
</feature>
<comment type="function">
    <text evidence="6">Hydrolysis of 6-phosphogluconolactone to 6-phosphogluconate.</text>
</comment>
<reference evidence="9" key="1">
    <citation type="journal article" date="2021" name="Mol. Ecol. Resour.">
        <title>Apolygus lucorum genome provides insights into omnivorousness and mesophyll feeding.</title>
        <authorList>
            <person name="Liu Y."/>
            <person name="Liu H."/>
            <person name="Wang H."/>
            <person name="Huang T."/>
            <person name="Liu B."/>
            <person name="Yang B."/>
            <person name="Yin L."/>
            <person name="Li B."/>
            <person name="Zhang Y."/>
            <person name="Zhang S."/>
            <person name="Jiang F."/>
            <person name="Zhang X."/>
            <person name="Ren Y."/>
            <person name="Wang B."/>
            <person name="Wang S."/>
            <person name="Lu Y."/>
            <person name="Wu K."/>
            <person name="Fan W."/>
            <person name="Wang G."/>
        </authorList>
    </citation>
    <scope>NUCLEOTIDE SEQUENCE</scope>
    <source>
        <strain evidence="9">12Hb</strain>
    </source>
</reference>
<accession>A0A8S9X2A0</accession>
<dbReference type="PANTHER" id="PTHR11054:SF0">
    <property type="entry name" value="6-PHOSPHOGLUCONOLACTONASE"/>
    <property type="match status" value="1"/>
</dbReference>
<evidence type="ECO:0000313" key="9">
    <source>
        <dbReference type="EMBL" id="KAF6202461.1"/>
    </source>
</evidence>
<dbReference type="CDD" id="cd01400">
    <property type="entry name" value="6PGL"/>
    <property type="match status" value="1"/>
</dbReference>
<dbReference type="EMBL" id="WIXP02000012">
    <property type="protein sequence ID" value="KAF6202461.1"/>
    <property type="molecule type" value="Genomic_DNA"/>
</dbReference>
<dbReference type="GO" id="GO:0006098">
    <property type="term" value="P:pentose-phosphate shunt"/>
    <property type="evidence" value="ECO:0007669"/>
    <property type="project" value="InterPro"/>
</dbReference>
<dbReference type="Proteomes" id="UP000466442">
    <property type="component" value="Linkage Group LG12"/>
</dbReference>
<comment type="similarity">
    <text evidence="3 6">Belongs to the glucosamine/galactosamine-6-phosphate isomerase family. 6-phosphogluconolactonase subfamily.</text>
</comment>
<evidence type="ECO:0000256" key="2">
    <source>
        <dbReference type="ARBA" id="ARBA00004961"/>
    </source>
</evidence>
<comment type="catalytic activity">
    <reaction evidence="1 6">
        <text>6-phospho-D-glucono-1,5-lactone + H2O = 6-phospho-D-gluconate + H(+)</text>
        <dbReference type="Rhea" id="RHEA:12556"/>
        <dbReference type="ChEBI" id="CHEBI:15377"/>
        <dbReference type="ChEBI" id="CHEBI:15378"/>
        <dbReference type="ChEBI" id="CHEBI:57955"/>
        <dbReference type="ChEBI" id="CHEBI:58759"/>
        <dbReference type="EC" id="3.1.1.31"/>
    </reaction>
</comment>
<dbReference type="SUPFAM" id="SSF100950">
    <property type="entry name" value="NagB/RpiA/CoA transferase-like"/>
    <property type="match status" value="1"/>
</dbReference>
<dbReference type="PANTHER" id="PTHR11054">
    <property type="entry name" value="6-PHOSPHOGLUCONOLACTONASE"/>
    <property type="match status" value="1"/>
</dbReference>
<dbReference type="InterPro" id="IPR039104">
    <property type="entry name" value="6PGL"/>
</dbReference>
<evidence type="ECO:0000256" key="7">
    <source>
        <dbReference type="SAM" id="SignalP"/>
    </source>
</evidence>
<keyword evidence="5 6" id="KW-0378">Hydrolase</keyword>
<keyword evidence="10" id="KW-1185">Reference proteome</keyword>
<organism evidence="9 10">
    <name type="scientific">Apolygus lucorum</name>
    <name type="common">Small green plant bug</name>
    <name type="synonym">Lygocoris lucorum</name>
    <dbReference type="NCBI Taxonomy" id="248454"/>
    <lineage>
        <taxon>Eukaryota</taxon>
        <taxon>Metazoa</taxon>
        <taxon>Ecdysozoa</taxon>
        <taxon>Arthropoda</taxon>
        <taxon>Hexapoda</taxon>
        <taxon>Insecta</taxon>
        <taxon>Pterygota</taxon>
        <taxon>Neoptera</taxon>
        <taxon>Paraneoptera</taxon>
        <taxon>Hemiptera</taxon>
        <taxon>Heteroptera</taxon>
        <taxon>Panheteroptera</taxon>
        <taxon>Cimicomorpha</taxon>
        <taxon>Miridae</taxon>
        <taxon>Mirini</taxon>
        <taxon>Apolygus</taxon>
    </lineage>
</organism>
<dbReference type="EC" id="3.1.1.31" evidence="4 6"/>
<feature type="domain" description="Glucosamine/galactosamine-6-phosphate isomerase" evidence="8">
    <location>
        <begin position="37"/>
        <end position="252"/>
    </location>
</feature>
<dbReference type="InterPro" id="IPR037171">
    <property type="entry name" value="NagB/RpiA_transferase-like"/>
</dbReference>
<dbReference type="GO" id="GO:0017057">
    <property type="term" value="F:6-phosphogluconolactonase activity"/>
    <property type="evidence" value="ECO:0007669"/>
    <property type="project" value="UniProtKB-UniRule"/>
</dbReference>
<keyword evidence="7" id="KW-0732">Signal</keyword>
<evidence type="ECO:0000256" key="5">
    <source>
        <dbReference type="ARBA" id="ARBA00022801"/>
    </source>
</evidence>
<evidence type="ECO:0000256" key="4">
    <source>
        <dbReference type="ARBA" id="ARBA00013198"/>
    </source>
</evidence>
<dbReference type="Pfam" id="PF01182">
    <property type="entry name" value="Glucosamine_iso"/>
    <property type="match status" value="1"/>
</dbReference>
<dbReference type="Gene3D" id="3.40.50.1360">
    <property type="match status" value="1"/>
</dbReference>
<feature type="chain" id="PRO_5035810169" description="6-phosphogluconolactonase" evidence="7">
    <location>
        <begin position="28"/>
        <end position="262"/>
    </location>
</feature>
<dbReference type="AlphaFoldDB" id="A0A8S9X2A0"/>
<evidence type="ECO:0000256" key="6">
    <source>
        <dbReference type="RuleBase" id="RU365095"/>
    </source>
</evidence>
<dbReference type="GO" id="GO:0005975">
    <property type="term" value="P:carbohydrate metabolic process"/>
    <property type="evidence" value="ECO:0007669"/>
    <property type="project" value="UniProtKB-UniRule"/>
</dbReference>
<protein>
    <recommendedName>
        <fullName evidence="4 6">6-phosphogluconolactonase</fullName>
        <shortName evidence="6">6PGL</shortName>
        <ecNumber evidence="4 6">3.1.1.31</ecNumber>
    </recommendedName>
</protein>
<comment type="pathway">
    <text evidence="2 6">Carbohydrate degradation; pentose phosphate pathway; D-ribulose 5-phosphate from D-glucose 6-phosphate (oxidative stage): step 2/3.</text>
</comment>
<evidence type="ECO:0000259" key="8">
    <source>
        <dbReference type="Pfam" id="PF01182"/>
    </source>
</evidence>
<evidence type="ECO:0000313" key="10">
    <source>
        <dbReference type="Proteomes" id="UP000466442"/>
    </source>
</evidence>
<name>A0A8S9X2A0_APOLU</name>
<dbReference type="OrthoDB" id="432544at2759"/>
<dbReference type="InterPro" id="IPR006148">
    <property type="entry name" value="Glc/Gal-6P_isomerase"/>
</dbReference>
<proteinExistence type="inferred from homology"/>
<comment type="caution">
    <text evidence="9">The sequence shown here is derived from an EMBL/GenBank/DDBJ whole genome shotgun (WGS) entry which is preliminary data.</text>
</comment>
<gene>
    <name evidence="9" type="ORF">GE061_004862</name>
</gene>
<dbReference type="FunFam" id="3.40.50.1360:FF:000005">
    <property type="entry name" value="6-phosphogluconolactonase"/>
    <property type="match status" value="1"/>
</dbReference>
<evidence type="ECO:0000256" key="1">
    <source>
        <dbReference type="ARBA" id="ARBA00000832"/>
    </source>
</evidence>
<sequence>MPFEYRLASYFWSNLALLLKIITKIMASRETVVVDSEVDVIKKLCATIEDIADKSIKDHGKFRVGLSGGSLVGFLSKGLPNIKTDWSKWILAFCDERVVPFGDQDSTYGVYAAALCENGPLKKEQFIVIDPSLDVGSAAKDYASKLGDVFPSASLPQFDALLLGMGPDGHTCSLFPDHPGLQVTDKWVAPIENSPKPPPNRVTLTFPVINNARYCIFALTGQGKAEMVKRILKNEENLPAGMVLPREGKVLWILDKPAASLL</sequence>
<dbReference type="InterPro" id="IPR005900">
    <property type="entry name" value="6-phosphogluconolactonase_DevB"/>
</dbReference>
<evidence type="ECO:0000256" key="3">
    <source>
        <dbReference type="ARBA" id="ARBA00010662"/>
    </source>
</evidence>